<evidence type="ECO:0000313" key="2">
    <source>
        <dbReference type="EMBL" id="KJH51909.1"/>
    </source>
</evidence>
<evidence type="ECO:0000259" key="1">
    <source>
        <dbReference type="Pfam" id="PF00481"/>
    </source>
</evidence>
<dbReference type="InterPro" id="IPR001932">
    <property type="entry name" value="PPM-type_phosphatase-like_dom"/>
</dbReference>
<feature type="domain" description="PPM-type phosphatase" evidence="1">
    <location>
        <begin position="3"/>
        <end position="41"/>
    </location>
</feature>
<name>A0A0D8Y7G0_DICVI</name>
<accession>A0A0D8Y7G0</accession>
<dbReference type="EMBL" id="KN716174">
    <property type="protein sequence ID" value="KJH51909.1"/>
    <property type="molecule type" value="Genomic_DNA"/>
</dbReference>
<keyword evidence="3" id="KW-1185">Reference proteome</keyword>
<gene>
    <name evidence="2" type="ORF">DICVIV_01890</name>
</gene>
<proteinExistence type="predicted"/>
<dbReference type="Gene3D" id="3.60.40.10">
    <property type="entry name" value="PPM-type phosphatase domain"/>
    <property type="match status" value="1"/>
</dbReference>
<sequence>MRFIILACDGLWKSFGSAEAINYVNELLKNSAKNEMYENIIEFHSRITLYALIIKYVVTNYDRNSKAFLNADTLVTFCDEDSGEKPSYGYLNSNKLLFMPLTH</sequence>
<dbReference type="OrthoDB" id="343114at2759"/>
<dbReference type="AlphaFoldDB" id="A0A0D8Y7G0"/>
<dbReference type="InterPro" id="IPR036457">
    <property type="entry name" value="PPM-type-like_dom_sf"/>
</dbReference>
<protein>
    <recommendedName>
        <fullName evidence="1">PPM-type phosphatase domain-containing protein</fullName>
    </recommendedName>
</protein>
<organism evidence="2 3">
    <name type="scientific">Dictyocaulus viviparus</name>
    <name type="common">Bovine lungworm</name>
    <dbReference type="NCBI Taxonomy" id="29172"/>
    <lineage>
        <taxon>Eukaryota</taxon>
        <taxon>Metazoa</taxon>
        <taxon>Ecdysozoa</taxon>
        <taxon>Nematoda</taxon>
        <taxon>Chromadorea</taxon>
        <taxon>Rhabditida</taxon>
        <taxon>Rhabditina</taxon>
        <taxon>Rhabditomorpha</taxon>
        <taxon>Strongyloidea</taxon>
        <taxon>Metastrongylidae</taxon>
        <taxon>Dictyocaulus</taxon>
    </lineage>
</organism>
<dbReference type="Pfam" id="PF00481">
    <property type="entry name" value="PP2C"/>
    <property type="match status" value="1"/>
</dbReference>
<dbReference type="Proteomes" id="UP000053766">
    <property type="component" value="Unassembled WGS sequence"/>
</dbReference>
<reference evidence="3" key="2">
    <citation type="journal article" date="2016" name="Sci. Rep.">
        <title>Dictyocaulus viviparus genome, variome and transcriptome elucidate lungworm biology and support future intervention.</title>
        <authorList>
            <person name="McNulty S.N."/>
            <person name="Strube C."/>
            <person name="Rosa B.A."/>
            <person name="Martin J.C."/>
            <person name="Tyagi R."/>
            <person name="Choi Y.J."/>
            <person name="Wang Q."/>
            <person name="Hallsworth Pepin K."/>
            <person name="Zhang X."/>
            <person name="Ozersky P."/>
            <person name="Wilson R.K."/>
            <person name="Sternberg P.W."/>
            <person name="Gasser R.B."/>
            <person name="Mitreva M."/>
        </authorList>
    </citation>
    <scope>NUCLEOTIDE SEQUENCE [LARGE SCALE GENOMIC DNA]</scope>
    <source>
        <strain evidence="3">HannoverDv2000</strain>
    </source>
</reference>
<dbReference type="SUPFAM" id="SSF81606">
    <property type="entry name" value="PP2C-like"/>
    <property type="match status" value="1"/>
</dbReference>
<reference evidence="2 3" key="1">
    <citation type="submission" date="2013-11" db="EMBL/GenBank/DDBJ databases">
        <title>Draft genome of the bovine lungworm Dictyocaulus viviparus.</title>
        <authorList>
            <person name="Mitreva M."/>
        </authorList>
    </citation>
    <scope>NUCLEOTIDE SEQUENCE [LARGE SCALE GENOMIC DNA]</scope>
    <source>
        <strain evidence="2 3">HannoverDv2000</strain>
    </source>
</reference>
<evidence type="ECO:0000313" key="3">
    <source>
        <dbReference type="Proteomes" id="UP000053766"/>
    </source>
</evidence>